<dbReference type="PANTHER" id="PTHR10668:SF103">
    <property type="entry name" value="PYRIDINE NUCLEOTIDE-DISULFIDE OXIDOREDUCTASE DOMAIN-CONTAINING PROTEIN 2"/>
    <property type="match status" value="1"/>
</dbReference>
<organism evidence="1 2">
    <name type="scientific">Candidatus Marsarchaeota G2 archaeon ECH_B_SAG-G16</name>
    <dbReference type="NCBI Taxonomy" id="1978167"/>
    <lineage>
        <taxon>Archaea</taxon>
        <taxon>Candidatus Marsarchaeota</taxon>
        <taxon>Candidatus Marsarchaeota group 2</taxon>
    </lineage>
</organism>
<dbReference type="Gene3D" id="3.50.50.60">
    <property type="entry name" value="FAD/NAD(P)-binding domain"/>
    <property type="match status" value="2"/>
</dbReference>
<evidence type="ECO:0000313" key="2">
    <source>
        <dbReference type="Proteomes" id="UP000241886"/>
    </source>
</evidence>
<evidence type="ECO:0000313" key="1">
    <source>
        <dbReference type="EMBL" id="PSO05492.1"/>
    </source>
</evidence>
<dbReference type="Proteomes" id="UP000241886">
    <property type="component" value="Unassembled WGS sequence"/>
</dbReference>
<dbReference type="Pfam" id="PF13450">
    <property type="entry name" value="NAD_binding_8"/>
    <property type="match status" value="1"/>
</dbReference>
<reference evidence="1 2" key="1">
    <citation type="submission" date="2017-04" db="EMBL/GenBank/DDBJ databases">
        <title>Novel microbial lineages endemic to geothermal iron-oxide mats fill important gaps in the evolutionary history of Archaea.</title>
        <authorList>
            <person name="Jay Z.J."/>
            <person name="Beam J.P."/>
            <person name="Dlakic M."/>
            <person name="Rusch D.B."/>
            <person name="Kozubal M.A."/>
            <person name="Inskeep W.P."/>
        </authorList>
    </citation>
    <scope>NUCLEOTIDE SEQUENCE [LARGE SCALE GENOMIC DNA]</scope>
    <source>
        <strain evidence="1">ECH_B_SAG-G16</strain>
    </source>
</reference>
<protein>
    <recommendedName>
        <fullName evidence="3">Amine oxidase domain-containing protein</fullName>
    </recommendedName>
</protein>
<dbReference type="EMBL" id="NEXO01000028">
    <property type="protein sequence ID" value="PSO05492.1"/>
    <property type="molecule type" value="Genomic_DNA"/>
</dbReference>
<dbReference type="PANTHER" id="PTHR10668">
    <property type="entry name" value="PHYTOENE DEHYDROGENASE"/>
    <property type="match status" value="1"/>
</dbReference>
<name>A0A2R6C3M9_9ARCH</name>
<proteinExistence type="predicted"/>
<gene>
    <name evidence="1" type="ORF">B9Q13_01730</name>
</gene>
<dbReference type="InterPro" id="IPR036188">
    <property type="entry name" value="FAD/NAD-bd_sf"/>
</dbReference>
<dbReference type="SUPFAM" id="SSF51905">
    <property type="entry name" value="FAD/NAD(P)-binding domain"/>
    <property type="match status" value="1"/>
</dbReference>
<dbReference type="AlphaFoldDB" id="A0A2R6C3M9"/>
<accession>A0A2R6C3M9</accession>
<comment type="caution">
    <text evidence="1">The sequence shown here is derived from an EMBL/GenBank/DDBJ whole genome shotgun (WGS) entry which is preliminary data.</text>
</comment>
<evidence type="ECO:0008006" key="3">
    <source>
        <dbReference type="Google" id="ProtNLM"/>
    </source>
</evidence>
<sequence>MSYQPDFIVIGGGVNGLTAACYLLKEGFSTLVIERQPEIGGAAITREITLPGFQHDVFATSINIWRASNIQRELELEKYGYKEIDPEPIASTPFKNGNAITIFHDLQKTLKSFAKVSQKDAKSFEQIYKFYQDSKSILLGGMSMPPLAYSELTKILEESDTGLEFLQFSFMSARDWLEENFEAEESKAFLALWGSNHVPLSPEDAGSALLILIFIGLLQEKGVGIPIGGIRTLVNSLREFILKHGGNIITNMEVTQILIEQGRAIGVKTSEGRVIHTKKGIMADVEPKSLFLKMIPDSALDQDFRKKVERFRFSKVTQVMIHAALDDWLDYKLDEVKMAGIVQIGESLDEISKAYNSCLIGEIPLNPFMTIDNTTCYDLSRAPPNKHILWDFVRAPAFIKGKPWDEENKERFADICIEKLEDYARNIKKIVLKKELSYHHRISKH</sequence>